<proteinExistence type="predicted"/>
<dbReference type="EMBL" id="DWZD01000019">
    <property type="protein sequence ID" value="HJA78494.1"/>
    <property type="molecule type" value="Genomic_DNA"/>
</dbReference>
<comment type="caution">
    <text evidence="2">The sequence shown here is derived from an EMBL/GenBank/DDBJ whole genome shotgun (WGS) entry which is preliminary data.</text>
</comment>
<name>A0A9D2KQF6_9BACT</name>
<evidence type="ECO:0000313" key="3">
    <source>
        <dbReference type="Proteomes" id="UP000823821"/>
    </source>
</evidence>
<feature type="chain" id="PRO_5039394857" description="Lipoprotein" evidence="1">
    <location>
        <begin position="30"/>
        <end position="236"/>
    </location>
</feature>
<keyword evidence="1" id="KW-0732">Signal</keyword>
<evidence type="ECO:0000256" key="1">
    <source>
        <dbReference type="SAM" id="SignalP"/>
    </source>
</evidence>
<gene>
    <name evidence="2" type="ORF">H9784_02830</name>
</gene>
<feature type="signal peptide" evidence="1">
    <location>
        <begin position="1"/>
        <end position="29"/>
    </location>
</feature>
<reference evidence="2" key="1">
    <citation type="journal article" date="2021" name="PeerJ">
        <title>Extensive microbial diversity within the chicken gut microbiome revealed by metagenomics and culture.</title>
        <authorList>
            <person name="Gilroy R."/>
            <person name="Ravi A."/>
            <person name="Getino M."/>
            <person name="Pursley I."/>
            <person name="Horton D.L."/>
            <person name="Alikhan N.F."/>
            <person name="Baker D."/>
            <person name="Gharbi K."/>
            <person name="Hall N."/>
            <person name="Watson M."/>
            <person name="Adriaenssens E.M."/>
            <person name="Foster-Nyarko E."/>
            <person name="Jarju S."/>
            <person name="Secka A."/>
            <person name="Antonio M."/>
            <person name="Oren A."/>
            <person name="Chaudhuri R.R."/>
            <person name="La Ragione R."/>
            <person name="Hildebrand F."/>
            <person name="Pallen M.J."/>
        </authorList>
    </citation>
    <scope>NUCLEOTIDE SEQUENCE</scope>
    <source>
        <strain evidence="2">5032</strain>
    </source>
</reference>
<reference evidence="2" key="2">
    <citation type="submission" date="2021-04" db="EMBL/GenBank/DDBJ databases">
        <authorList>
            <person name="Gilroy R."/>
        </authorList>
    </citation>
    <scope>NUCLEOTIDE SEQUENCE</scope>
    <source>
        <strain evidence="2">5032</strain>
    </source>
</reference>
<dbReference type="Proteomes" id="UP000823821">
    <property type="component" value="Unassembled WGS sequence"/>
</dbReference>
<evidence type="ECO:0008006" key="4">
    <source>
        <dbReference type="Google" id="ProtNLM"/>
    </source>
</evidence>
<organism evidence="2 3">
    <name type="scientific">Candidatus Desulfovibrio intestinavium</name>
    <dbReference type="NCBI Taxonomy" id="2838534"/>
    <lineage>
        <taxon>Bacteria</taxon>
        <taxon>Pseudomonadati</taxon>
        <taxon>Thermodesulfobacteriota</taxon>
        <taxon>Desulfovibrionia</taxon>
        <taxon>Desulfovibrionales</taxon>
        <taxon>Desulfovibrionaceae</taxon>
        <taxon>Desulfovibrio</taxon>
    </lineage>
</organism>
<sequence length="236" mass="25373">MPRRARMKSLGKRTACLLLAGLLCCTGCAGRLDKGEVTPLTVKREEIFCLDFTGEHLDEGEFRAVLDRELRDNDLTGLVDARPDAVVIRVKEEDFFVVSCRPLSGDTLLRPYEVAKGFMDLNLSGFRGGFGSASLSGGGSRSGGGGDSILDTPVKGIIAVVLAIPGGAVLMVRDFFPQPTWSMRASVSIGHGETPGEEKILLVNSGKMEREKALPVLYEKLAERICEALQAEPSSS</sequence>
<accession>A0A9D2KQF6</accession>
<evidence type="ECO:0000313" key="2">
    <source>
        <dbReference type="EMBL" id="HJA78494.1"/>
    </source>
</evidence>
<dbReference type="AlphaFoldDB" id="A0A9D2KQF6"/>
<protein>
    <recommendedName>
        <fullName evidence="4">Lipoprotein</fullName>
    </recommendedName>
</protein>